<reference evidence="1 2" key="1">
    <citation type="submission" date="2024-09" db="EMBL/GenBank/DDBJ databases">
        <title>Chromosome-scale assembly of Riccia fluitans.</title>
        <authorList>
            <person name="Paukszto L."/>
            <person name="Sawicki J."/>
            <person name="Karawczyk K."/>
            <person name="Piernik-Szablinska J."/>
            <person name="Szczecinska M."/>
            <person name="Mazdziarz M."/>
        </authorList>
    </citation>
    <scope>NUCLEOTIDE SEQUENCE [LARGE SCALE GENOMIC DNA]</scope>
    <source>
        <strain evidence="1">Rf_01</strain>
        <tissue evidence="1">Aerial parts of the thallus</tissue>
    </source>
</reference>
<comment type="caution">
    <text evidence="1">The sequence shown here is derived from an EMBL/GenBank/DDBJ whole genome shotgun (WGS) entry which is preliminary data.</text>
</comment>
<evidence type="ECO:0000313" key="2">
    <source>
        <dbReference type="Proteomes" id="UP001605036"/>
    </source>
</evidence>
<gene>
    <name evidence="1" type="ORF">R1flu_021996</name>
</gene>
<organism evidence="1 2">
    <name type="scientific">Riccia fluitans</name>
    <dbReference type="NCBI Taxonomy" id="41844"/>
    <lineage>
        <taxon>Eukaryota</taxon>
        <taxon>Viridiplantae</taxon>
        <taxon>Streptophyta</taxon>
        <taxon>Embryophyta</taxon>
        <taxon>Marchantiophyta</taxon>
        <taxon>Marchantiopsida</taxon>
        <taxon>Marchantiidae</taxon>
        <taxon>Marchantiales</taxon>
        <taxon>Ricciaceae</taxon>
        <taxon>Riccia</taxon>
    </lineage>
</organism>
<sequence length="74" mass="7996">MKLLCGYHVDEVRSGFHPRLGYSTLPNAVIIALKGEKGAEEGKRALDSKASRFKFCCAKDINRNSNGALAEGKG</sequence>
<accession>A0ABD1ZR59</accession>
<dbReference type="EMBL" id="JBHFFA010000001">
    <property type="protein sequence ID" value="KAL2653868.1"/>
    <property type="molecule type" value="Genomic_DNA"/>
</dbReference>
<dbReference type="Proteomes" id="UP001605036">
    <property type="component" value="Unassembled WGS sequence"/>
</dbReference>
<keyword evidence="2" id="KW-1185">Reference proteome</keyword>
<proteinExistence type="predicted"/>
<evidence type="ECO:0000313" key="1">
    <source>
        <dbReference type="EMBL" id="KAL2653868.1"/>
    </source>
</evidence>
<name>A0ABD1ZR59_9MARC</name>
<protein>
    <submittedName>
        <fullName evidence="1">Uncharacterized protein</fullName>
    </submittedName>
</protein>
<dbReference type="AlphaFoldDB" id="A0ABD1ZR59"/>